<keyword evidence="5" id="KW-1133">Transmembrane helix</keyword>
<dbReference type="HOGENOM" id="CLU_037823_0_0_1"/>
<dbReference type="InterPro" id="IPR002110">
    <property type="entry name" value="Ankyrin_rpt"/>
</dbReference>
<dbReference type="eggNOG" id="KOG4177">
    <property type="taxonomic scope" value="Eukaryota"/>
</dbReference>
<reference evidence="6" key="3">
    <citation type="submission" date="2015-02" db="UniProtKB">
        <authorList>
            <consortium name="EnsemblProtists"/>
        </authorList>
    </citation>
    <scope>IDENTIFICATION</scope>
    <source>
        <strain evidence="6">DAOM BR144</strain>
    </source>
</reference>
<keyword evidence="7" id="KW-1185">Reference proteome</keyword>
<keyword evidence="5" id="KW-0472">Membrane</keyword>
<organism evidence="6 7">
    <name type="scientific">Globisporangium ultimum (strain ATCC 200006 / CBS 805.95 / DAOM BR144)</name>
    <name type="common">Pythium ultimum</name>
    <dbReference type="NCBI Taxonomy" id="431595"/>
    <lineage>
        <taxon>Eukaryota</taxon>
        <taxon>Sar</taxon>
        <taxon>Stramenopiles</taxon>
        <taxon>Oomycota</taxon>
        <taxon>Peronosporomycetes</taxon>
        <taxon>Pythiales</taxon>
        <taxon>Pythiaceae</taxon>
        <taxon>Globisporangium</taxon>
    </lineage>
</organism>
<feature type="transmembrane region" description="Helical" evidence="5">
    <location>
        <begin position="93"/>
        <end position="113"/>
    </location>
</feature>
<dbReference type="SUPFAM" id="SSF48403">
    <property type="entry name" value="Ankyrin repeat"/>
    <property type="match status" value="1"/>
</dbReference>
<feature type="repeat" description="ANK" evidence="3">
    <location>
        <begin position="421"/>
        <end position="453"/>
    </location>
</feature>
<dbReference type="PROSITE" id="PS50088">
    <property type="entry name" value="ANK_REPEAT"/>
    <property type="match status" value="2"/>
</dbReference>
<keyword evidence="5" id="KW-0812">Transmembrane</keyword>
<reference evidence="7" key="2">
    <citation type="submission" date="2010-04" db="EMBL/GenBank/DDBJ databases">
        <authorList>
            <person name="Buell R."/>
            <person name="Hamilton J."/>
            <person name="Hostetler J."/>
        </authorList>
    </citation>
    <scope>NUCLEOTIDE SEQUENCE [LARGE SCALE GENOMIC DNA]</scope>
    <source>
        <strain evidence="7">DAOM:BR144</strain>
    </source>
</reference>
<feature type="region of interest" description="Disordered" evidence="4">
    <location>
        <begin position="48"/>
        <end position="67"/>
    </location>
</feature>
<evidence type="ECO:0000256" key="3">
    <source>
        <dbReference type="PROSITE-ProRule" id="PRU00023"/>
    </source>
</evidence>
<reference evidence="7" key="1">
    <citation type="journal article" date="2010" name="Genome Biol.">
        <title>Genome sequence of the necrotrophic plant pathogen Pythium ultimum reveals original pathogenicity mechanisms and effector repertoire.</title>
        <authorList>
            <person name="Levesque C.A."/>
            <person name="Brouwer H."/>
            <person name="Cano L."/>
            <person name="Hamilton J.P."/>
            <person name="Holt C."/>
            <person name="Huitema E."/>
            <person name="Raffaele S."/>
            <person name="Robideau G.P."/>
            <person name="Thines M."/>
            <person name="Win J."/>
            <person name="Zerillo M.M."/>
            <person name="Beakes G.W."/>
            <person name="Boore J.L."/>
            <person name="Busam D."/>
            <person name="Dumas B."/>
            <person name="Ferriera S."/>
            <person name="Fuerstenberg S.I."/>
            <person name="Gachon C.M."/>
            <person name="Gaulin E."/>
            <person name="Govers F."/>
            <person name="Grenville-Briggs L."/>
            <person name="Horner N."/>
            <person name="Hostetler J."/>
            <person name="Jiang R.H."/>
            <person name="Johnson J."/>
            <person name="Krajaejun T."/>
            <person name="Lin H."/>
            <person name="Meijer H.J."/>
            <person name="Moore B."/>
            <person name="Morris P."/>
            <person name="Phuntmart V."/>
            <person name="Puiu D."/>
            <person name="Shetty J."/>
            <person name="Stajich J.E."/>
            <person name="Tripathy S."/>
            <person name="Wawra S."/>
            <person name="van West P."/>
            <person name="Whitty B.R."/>
            <person name="Coutinho P.M."/>
            <person name="Henrissat B."/>
            <person name="Martin F."/>
            <person name="Thomas P.D."/>
            <person name="Tyler B.M."/>
            <person name="De Vries R.P."/>
            <person name="Kamoun S."/>
            <person name="Yandell M."/>
            <person name="Tisserat N."/>
            <person name="Buell C.R."/>
        </authorList>
    </citation>
    <scope>NUCLEOTIDE SEQUENCE</scope>
    <source>
        <strain evidence="7">DAOM:BR144</strain>
    </source>
</reference>
<protein>
    <submittedName>
        <fullName evidence="6">Uncharacterized protein</fullName>
    </submittedName>
</protein>
<dbReference type="Pfam" id="PF00023">
    <property type="entry name" value="Ank"/>
    <property type="match status" value="1"/>
</dbReference>
<name>K3WZN1_GLOUD</name>
<feature type="transmembrane region" description="Helical" evidence="5">
    <location>
        <begin position="153"/>
        <end position="180"/>
    </location>
</feature>
<feature type="transmembrane region" description="Helical" evidence="5">
    <location>
        <begin position="236"/>
        <end position="258"/>
    </location>
</feature>
<dbReference type="PANTHER" id="PTHR24126:SF14">
    <property type="entry name" value="ANK_REP_REGION DOMAIN-CONTAINING PROTEIN"/>
    <property type="match status" value="1"/>
</dbReference>
<dbReference type="STRING" id="431595.K3WZN1"/>
<dbReference type="Gene3D" id="1.25.40.20">
    <property type="entry name" value="Ankyrin repeat-containing domain"/>
    <property type="match status" value="1"/>
</dbReference>
<dbReference type="InterPro" id="IPR036770">
    <property type="entry name" value="Ankyrin_rpt-contain_sf"/>
</dbReference>
<evidence type="ECO:0000256" key="5">
    <source>
        <dbReference type="SAM" id="Phobius"/>
    </source>
</evidence>
<dbReference type="VEuPathDB" id="FungiDB:PYU1_G010408"/>
<accession>K3WZN1</accession>
<evidence type="ECO:0000256" key="1">
    <source>
        <dbReference type="ARBA" id="ARBA00022737"/>
    </source>
</evidence>
<keyword evidence="1" id="KW-0677">Repeat</keyword>
<keyword evidence="2 3" id="KW-0040">ANK repeat</keyword>
<feature type="region of interest" description="Disordered" evidence="4">
    <location>
        <begin position="1"/>
        <end position="29"/>
    </location>
</feature>
<evidence type="ECO:0000313" key="6">
    <source>
        <dbReference type="EnsemblProtists" id="PYU1_T010430"/>
    </source>
</evidence>
<dbReference type="InParanoid" id="K3WZN1"/>
<dbReference type="SMART" id="SM00248">
    <property type="entry name" value="ANK"/>
    <property type="match status" value="4"/>
</dbReference>
<dbReference type="PROSITE" id="PS50297">
    <property type="entry name" value="ANK_REP_REGION"/>
    <property type="match status" value="1"/>
</dbReference>
<dbReference type="EMBL" id="GL376602">
    <property type="status" value="NOT_ANNOTATED_CDS"/>
    <property type="molecule type" value="Genomic_DNA"/>
</dbReference>
<feature type="repeat" description="ANK" evidence="3">
    <location>
        <begin position="351"/>
        <end position="383"/>
    </location>
</feature>
<sequence>MAHANYEELHATPSELHDTLVEKKPNGDGEVCRQISPTTAASRLNNLVVERPSSQPQANDQTPQKYYRSEPRELPPHFLGSVYASNSYFAKRLCVALYCVTLLDITGVLAFWWRTTPITEGGLYVVDVQRSLMFQPSKCSGGDEEFCTVCSTIVVYAMLVYHMLPCVILIGLPATGIRACAPFKYQDRRHGEGKLKTTRTLFFQVCEFVSSGILMFNILVIFIARGYVVGCKLLRVQLFSFGAVLSFFGVIVEITYFARFREHVKMQLGAFKERDQTGNVRSRISQKRSRYKSERTRITDDIRKQLYKETELGNLRAIENVLTYAKIRLGDDFADDMYRNASIRCGLFGKSMKNPMHVAANQGSIRAMDALVTSGFYVNSYDKVSRVRFSTGDMFWHIARYVISNPVVSSEQAATSIFKTTLVTPLHCAVATGQTNAVRWLLDHGADPNAKSKSSYWSDRVPPLFVADSSEIVKMLLEAGANHLEIPDPGRMNTLTVLQLAYLRGNIPVAREIEKWGGDVALTPLHEAAGANDATAERS</sequence>
<evidence type="ECO:0000256" key="2">
    <source>
        <dbReference type="ARBA" id="ARBA00023043"/>
    </source>
</evidence>
<evidence type="ECO:0000313" key="7">
    <source>
        <dbReference type="Proteomes" id="UP000019132"/>
    </source>
</evidence>
<dbReference type="Proteomes" id="UP000019132">
    <property type="component" value="Unassembled WGS sequence"/>
</dbReference>
<feature type="compositionally biased region" description="Polar residues" evidence="4">
    <location>
        <begin position="52"/>
        <end position="64"/>
    </location>
</feature>
<dbReference type="AlphaFoldDB" id="K3WZN1"/>
<dbReference type="EnsemblProtists" id="PYU1_T010430">
    <property type="protein sequence ID" value="PYU1_T010430"/>
    <property type="gene ID" value="PYU1_G010408"/>
</dbReference>
<proteinExistence type="predicted"/>
<dbReference type="PANTHER" id="PTHR24126">
    <property type="entry name" value="ANKYRIN REPEAT, PH AND SEC7 DOMAIN CONTAINING PROTEIN SECG-RELATED"/>
    <property type="match status" value="1"/>
</dbReference>
<evidence type="ECO:0000256" key="4">
    <source>
        <dbReference type="SAM" id="MobiDB-lite"/>
    </source>
</evidence>
<feature type="transmembrane region" description="Helical" evidence="5">
    <location>
        <begin position="201"/>
        <end position="224"/>
    </location>
</feature>